<comment type="similarity">
    <text evidence="2 11 13">Belongs to the TonB-dependent receptor family.</text>
</comment>
<reference evidence="17" key="2">
    <citation type="submission" date="2023-07" db="EMBL/GenBank/DDBJ databases">
        <authorList>
            <person name="Shen H."/>
        </authorList>
    </citation>
    <scope>NUCLEOTIDE SEQUENCE</scope>
    <source>
        <strain evidence="17">TNR-22</strain>
    </source>
</reference>
<proteinExistence type="inferred from homology"/>
<dbReference type="SUPFAM" id="SSF56935">
    <property type="entry name" value="Porins"/>
    <property type="match status" value="1"/>
</dbReference>
<keyword evidence="3 11" id="KW-0813">Transport</keyword>
<evidence type="ECO:0000256" key="3">
    <source>
        <dbReference type="ARBA" id="ARBA00022448"/>
    </source>
</evidence>
<comment type="caution">
    <text evidence="17">The sequence shown here is derived from an EMBL/GenBank/DDBJ whole genome shotgun (WGS) entry which is preliminary data.</text>
</comment>
<dbReference type="EMBL" id="JAUOZU010000003">
    <property type="protein sequence ID" value="MDO6963166.1"/>
    <property type="molecule type" value="Genomic_DNA"/>
</dbReference>
<keyword evidence="5 11" id="KW-0812">Transmembrane</keyword>
<dbReference type="InterPro" id="IPR036942">
    <property type="entry name" value="Beta-barrel_TonB_sf"/>
</dbReference>
<feature type="short sequence motif" description="TonB C-terminal box" evidence="12">
    <location>
        <begin position="704"/>
        <end position="721"/>
    </location>
</feature>
<dbReference type="PROSITE" id="PS01156">
    <property type="entry name" value="TONB_DEPENDENT_REC_2"/>
    <property type="match status" value="1"/>
</dbReference>
<dbReference type="InterPro" id="IPR012910">
    <property type="entry name" value="Plug_dom"/>
</dbReference>
<dbReference type="Proteomes" id="UP001174932">
    <property type="component" value="Unassembled WGS sequence"/>
</dbReference>
<gene>
    <name evidence="17" type="ORF">Q4481_04305</name>
</gene>
<dbReference type="Pfam" id="PF00593">
    <property type="entry name" value="TonB_dep_Rec_b-barrel"/>
    <property type="match status" value="1"/>
</dbReference>
<keyword evidence="6 14" id="KW-0732">Signal</keyword>
<feature type="signal peptide" evidence="14">
    <location>
        <begin position="1"/>
        <end position="24"/>
    </location>
</feature>
<dbReference type="NCBIfam" id="TIGR01785">
    <property type="entry name" value="TonB-hemin"/>
    <property type="match status" value="1"/>
</dbReference>
<sequence>MHRGFVAVLLAGTAFLVSAQSGWAQPVDEDEIVLDDPGASDTADDAAASDGTTKLKRIVVGADGTAGAIADKPAAVSVTDAEAINERFAGDLNQVMRSTPGTFTREGAEQPGVVVNVRGMQGMGRINTMIDGVPQTFRNLSGHGGSFDNMVYIDPNLLAGVDVSRGAVSGSEGLGTLSGAANFRTLEIDDVLLPGTSYGALQTIKLGTNGYDFSRLTAAGWKNPIGDEGQISIVGAISGSNFSNFKNGDGIWYPYDASQDPRSGLFKLGIAPDSDHSLTLGGVFYDNAFAVESAGYDWFIKNQTYTAKYRYTPGNDLIDLSVNAYLNRTDIAMVGQSDGVFNGRDGTNTGLGFDINNVSLVDLSAETELKLTYGAAINSDDYMGNDQRGANPDGRLIKSGAFAEGTLTHGMFGLTTGLRYDAWNLSGITEWIEPGTGDCPAGGSMCAGESLERSGGKWSPKIGATFTPAEWVQLYSSYSYSMRPPTASEMFYPGGHNFTGTGDPIYNNPNLVPERMQGLDLGVNFKGEDLLTSGDKGFVKLGYFRNRISNFISYATDLSDGETRWVNLPGVTVMQGVEIEGSYDAGFAFGRVSFTVADTDQPLGAGAGFGNDVGTLPDDFATLEGGMRFFEQKLTLGGRIRYTGTSMQAYLNEDLTIERGAYTLFDLYGSYDITKNFKLFFTVENISNKSYWSANAGTSDIFSGVTNGRGRTIMLGATARF</sequence>
<evidence type="ECO:0000256" key="14">
    <source>
        <dbReference type="SAM" id="SignalP"/>
    </source>
</evidence>
<dbReference type="InterPro" id="IPR037066">
    <property type="entry name" value="Plug_dom_sf"/>
</dbReference>
<keyword evidence="18" id="KW-1185">Reference proteome</keyword>
<dbReference type="PANTHER" id="PTHR30069">
    <property type="entry name" value="TONB-DEPENDENT OUTER MEMBRANE RECEPTOR"/>
    <property type="match status" value="1"/>
</dbReference>
<evidence type="ECO:0000256" key="11">
    <source>
        <dbReference type="PROSITE-ProRule" id="PRU01360"/>
    </source>
</evidence>
<evidence type="ECO:0000256" key="6">
    <source>
        <dbReference type="ARBA" id="ARBA00022729"/>
    </source>
</evidence>
<feature type="domain" description="TonB-dependent receptor plug" evidence="16">
    <location>
        <begin position="70"/>
        <end position="179"/>
    </location>
</feature>
<evidence type="ECO:0000256" key="10">
    <source>
        <dbReference type="ARBA" id="ARBA00023237"/>
    </source>
</evidence>
<evidence type="ECO:0000256" key="4">
    <source>
        <dbReference type="ARBA" id="ARBA00022452"/>
    </source>
</evidence>
<dbReference type="InterPro" id="IPR000531">
    <property type="entry name" value="Beta-barrel_TonB"/>
</dbReference>
<evidence type="ECO:0000256" key="1">
    <source>
        <dbReference type="ARBA" id="ARBA00004571"/>
    </source>
</evidence>
<keyword evidence="7 13" id="KW-0798">TonB box</keyword>
<keyword evidence="4 11" id="KW-1134">Transmembrane beta strand</keyword>
<organism evidence="17 18">
    <name type="scientific">Rhizobium alvei</name>
    <dbReference type="NCBI Taxonomy" id="1132659"/>
    <lineage>
        <taxon>Bacteria</taxon>
        <taxon>Pseudomonadati</taxon>
        <taxon>Pseudomonadota</taxon>
        <taxon>Alphaproteobacteria</taxon>
        <taxon>Hyphomicrobiales</taxon>
        <taxon>Rhizobiaceae</taxon>
        <taxon>Rhizobium/Agrobacterium group</taxon>
        <taxon>Rhizobium</taxon>
    </lineage>
</organism>
<evidence type="ECO:0000313" key="17">
    <source>
        <dbReference type="EMBL" id="MDO6963166.1"/>
    </source>
</evidence>
<evidence type="ECO:0000256" key="9">
    <source>
        <dbReference type="ARBA" id="ARBA00023170"/>
    </source>
</evidence>
<dbReference type="PROSITE" id="PS52016">
    <property type="entry name" value="TONB_DEPENDENT_REC_3"/>
    <property type="match status" value="1"/>
</dbReference>
<dbReference type="InterPro" id="IPR011276">
    <property type="entry name" value="TonB_haem/Hb_rcpt"/>
</dbReference>
<name>A0ABT8YHK2_9HYPH</name>
<feature type="domain" description="TonB-dependent receptor-like beta-barrel" evidence="15">
    <location>
        <begin position="243"/>
        <end position="686"/>
    </location>
</feature>
<keyword evidence="10 11" id="KW-0998">Cell outer membrane</keyword>
<dbReference type="Pfam" id="PF07715">
    <property type="entry name" value="Plug"/>
    <property type="match status" value="1"/>
</dbReference>
<evidence type="ECO:0000256" key="2">
    <source>
        <dbReference type="ARBA" id="ARBA00009810"/>
    </source>
</evidence>
<evidence type="ECO:0000256" key="7">
    <source>
        <dbReference type="ARBA" id="ARBA00023077"/>
    </source>
</evidence>
<dbReference type="Gene3D" id="2.170.130.10">
    <property type="entry name" value="TonB-dependent receptor, plug domain"/>
    <property type="match status" value="1"/>
</dbReference>
<evidence type="ECO:0000259" key="15">
    <source>
        <dbReference type="Pfam" id="PF00593"/>
    </source>
</evidence>
<keyword evidence="8 11" id="KW-0472">Membrane</keyword>
<feature type="chain" id="PRO_5047532226" evidence="14">
    <location>
        <begin position="25"/>
        <end position="721"/>
    </location>
</feature>
<protein>
    <submittedName>
        <fullName evidence="17">TonB-dependent receptor</fullName>
    </submittedName>
</protein>
<dbReference type="CDD" id="cd01347">
    <property type="entry name" value="ligand_gated_channel"/>
    <property type="match status" value="1"/>
</dbReference>
<dbReference type="RefSeq" id="WP_304375094.1">
    <property type="nucleotide sequence ID" value="NZ_JAUOZU010000003.1"/>
</dbReference>
<dbReference type="PANTHER" id="PTHR30069:SF41">
    <property type="entry name" value="HEME_HEMOPEXIN UTILIZATION PROTEIN C"/>
    <property type="match status" value="1"/>
</dbReference>
<keyword evidence="9 17" id="KW-0675">Receptor</keyword>
<dbReference type="Gene3D" id="2.40.170.20">
    <property type="entry name" value="TonB-dependent receptor, beta-barrel domain"/>
    <property type="match status" value="1"/>
</dbReference>
<dbReference type="InterPro" id="IPR010917">
    <property type="entry name" value="TonB_rcpt_CS"/>
</dbReference>
<accession>A0ABT8YHK2</accession>
<evidence type="ECO:0000256" key="13">
    <source>
        <dbReference type="RuleBase" id="RU003357"/>
    </source>
</evidence>
<evidence type="ECO:0000256" key="8">
    <source>
        <dbReference type="ARBA" id="ARBA00023136"/>
    </source>
</evidence>
<comment type="subcellular location">
    <subcellularLocation>
        <location evidence="1 11">Cell outer membrane</location>
        <topology evidence="1 11">Multi-pass membrane protein</topology>
    </subcellularLocation>
</comment>
<dbReference type="InterPro" id="IPR039426">
    <property type="entry name" value="TonB-dep_rcpt-like"/>
</dbReference>
<evidence type="ECO:0000256" key="5">
    <source>
        <dbReference type="ARBA" id="ARBA00022692"/>
    </source>
</evidence>
<evidence type="ECO:0000313" key="18">
    <source>
        <dbReference type="Proteomes" id="UP001174932"/>
    </source>
</evidence>
<evidence type="ECO:0000256" key="12">
    <source>
        <dbReference type="PROSITE-ProRule" id="PRU10144"/>
    </source>
</evidence>
<reference evidence="17" key="1">
    <citation type="journal article" date="2015" name="Int. J. Syst. Evol. Microbiol.">
        <title>Rhizobium alvei sp. nov., isolated from a freshwater river.</title>
        <authorList>
            <person name="Sheu S.Y."/>
            <person name="Huang H.W."/>
            <person name="Young C.C."/>
            <person name="Chen W.M."/>
        </authorList>
    </citation>
    <scope>NUCLEOTIDE SEQUENCE</scope>
    <source>
        <strain evidence="17">TNR-22</strain>
    </source>
</reference>
<evidence type="ECO:0000259" key="16">
    <source>
        <dbReference type="Pfam" id="PF07715"/>
    </source>
</evidence>